<keyword evidence="1" id="KW-0812">Transmembrane</keyword>
<organism evidence="2 3">
    <name type="scientific">Silvibacterium bohemicum</name>
    <dbReference type="NCBI Taxonomy" id="1577686"/>
    <lineage>
        <taxon>Bacteria</taxon>
        <taxon>Pseudomonadati</taxon>
        <taxon>Acidobacteriota</taxon>
        <taxon>Terriglobia</taxon>
        <taxon>Terriglobales</taxon>
        <taxon>Acidobacteriaceae</taxon>
        <taxon>Silvibacterium</taxon>
    </lineage>
</organism>
<name>A0A841JUQ0_9BACT</name>
<dbReference type="AlphaFoldDB" id="A0A841JUQ0"/>
<dbReference type="EMBL" id="JACHEK010000002">
    <property type="protein sequence ID" value="MBB6143479.1"/>
    <property type="molecule type" value="Genomic_DNA"/>
</dbReference>
<gene>
    <name evidence="2" type="ORF">HNQ77_001423</name>
</gene>
<evidence type="ECO:0000256" key="1">
    <source>
        <dbReference type="SAM" id="Phobius"/>
    </source>
</evidence>
<dbReference type="RefSeq" id="WP_050062347.1">
    <property type="nucleotide sequence ID" value="NZ_JACHEK010000002.1"/>
</dbReference>
<keyword evidence="1" id="KW-0472">Membrane</keyword>
<comment type="caution">
    <text evidence="2">The sequence shown here is derived from an EMBL/GenBank/DDBJ whole genome shotgun (WGS) entry which is preliminary data.</text>
</comment>
<feature type="transmembrane region" description="Helical" evidence="1">
    <location>
        <begin position="6"/>
        <end position="25"/>
    </location>
</feature>
<dbReference type="OrthoDB" id="122801at2"/>
<dbReference type="PANTHER" id="PTHR35792:SF1">
    <property type="entry name" value="SLL0268 PROTEIN"/>
    <property type="match status" value="1"/>
</dbReference>
<keyword evidence="1" id="KW-1133">Transmembrane helix</keyword>
<accession>A0A841JUQ0</accession>
<dbReference type="InterPro" id="IPR052928">
    <property type="entry name" value="Desiccation-related_membrane"/>
</dbReference>
<reference evidence="2 3" key="1">
    <citation type="submission" date="2020-08" db="EMBL/GenBank/DDBJ databases">
        <title>Genomic Encyclopedia of Type Strains, Phase IV (KMG-IV): sequencing the most valuable type-strain genomes for metagenomic binning, comparative biology and taxonomic classification.</title>
        <authorList>
            <person name="Goeker M."/>
        </authorList>
    </citation>
    <scope>NUCLEOTIDE SEQUENCE [LARGE SCALE GENOMIC DNA]</scope>
    <source>
        <strain evidence="2 3">DSM 103733</strain>
    </source>
</reference>
<dbReference type="Pfam" id="PF12732">
    <property type="entry name" value="YtxH"/>
    <property type="match status" value="1"/>
</dbReference>
<evidence type="ECO:0000313" key="2">
    <source>
        <dbReference type="EMBL" id="MBB6143479.1"/>
    </source>
</evidence>
<sequence length="89" mass="9589">MNAIKFWAVFTVGVAAGAAVALIYAPQSGEKTRRQLRRGFEDAGDYLKDAAENLSDQAEKYVKRGKDIVDDVVDTASNAVSAAKKVVQI</sequence>
<dbReference type="PANTHER" id="PTHR35792">
    <property type="entry name" value="GENERAL STRESS PROTEIN"/>
    <property type="match status" value="1"/>
</dbReference>
<protein>
    <submittedName>
        <fullName evidence="2">Gas vesicle protein</fullName>
    </submittedName>
</protein>
<keyword evidence="3" id="KW-1185">Reference proteome</keyword>
<dbReference type="Proteomes" id="UP000538666">
    <property type="component" value="Unassembled WGS sequence"/>
</dbReference>
<dbReference type="InterPro" id="IPR024623">
    <property type="entry name" value="YtxH"/>
</dbReference>
<evidence type="ECO:0000313" key="3">
    <source>
        <dbReference type="Proteomes" id="UP000538666"/>
    </source>
</evidence>
<proteinExistence type="predicted"/>